<organism evidence="2 3">
    <name type="scientific">Paludisphaera borealis</name>
    <dbReference type="NCBI Taxonomy" id="1387353"/>
    <lineage>
        <taxon>Bacteria</taxon>
        <taxon>Pseudomonadati</taxon>
        <taxon>Planctomycetota</taxon>
        <taxon>Planctomycetia</taxon>
        <taxon>Isosphaerales</taxon>
        <taxon>Isosphaeraceae</taxon>
        <taxon>Paludisphaera</taxon>
    </lineage>
</organism>
<dbReference type="Pfam" id="PF07596">
    <property type="entry name" value="SBP_bac_10"/>
    <property type="match status" value="1"/>
</dbReference>
<dbReference type="KEGG" id="pbor:BSF38_02969"/>
<protein>
    <recommendedName>
        <fullName evidence="1">DUF1559 domain-containing protein</fullName>
    </recommendedName>
</protein>
<dbReference type="SUPFAM" id="SSF54523">
    <property type="entry name" value="Pili subunits"/>
    <property type="match status" value="1"/>
</dbReference>
<dbReference type="Gene3D" id="3.30.700.10">
    <property type="entry name" value="Glycoprotein, Type 4 Pilin"/>
    <property type="match status" value="1"/>
</dbReference>
<reference evidence="3" key="1">
    <citation type="submission" date="2016-12" db="EMBL/GenBank/DDBJ databases">
        <title>Comparative genomics of four Isosphaeraceae planctomycetes: a common pool of plasmids and glycoside hydrolase genes.</title>
        <authorList>
            <person name="Ivanova A."/>
        </authorList>
    </citation>
    <scope>NUCLEOTIDE SEQUENCE [LARGE SCALE GENOMIC DNA]</scope>
    <source>
        <strain evidence="3">PX4</strain>
    </source>
</reference>
<feature type="domain" description="DUF1559" evidence="1">
    <location>
        <begin position="37"/>
        <end position="350"/>
    </location>
</feature>
<dbReference type="InterPro" id="IPR027558">
    <property type="entry name" value="Pre_pil_HX9DG_C"/>
</dbReference>
<dbReference type="Proteomes" id="UP000186309">
    <property type="component" value="Chromosome"/>
</dbReference>
<gene>
    <name evidence="2" type="ORF">BSF38_02969</name>
</gene>
<dbReference type="PROSITE" id="PS00409">
    <property type="entry name" value="PROKAR_NTER_METHYL"/>
    <property type="match status" value="1"/>
</dbReference>
<evidence type="ECO:0000313" key="3">
    <source>
        <dbReference type="Proteomes" id="UP000186309"/>
    </source>
</evidence>
<dbReference type="NCBIfam" id="TIGR02532">
    <property type="entry name" value="IV_pilin_GFxxxE"/>
    <property type="match status" value="1"/>
</dbReference>
<dbReference type="EMBL" id="CP019082">
    <property type="protein sequence ID" value="APW61455.1"/>
    <property type="molecule type" value="Genomic_DNA"/>
</dbReference>
<dbReference type="InterPro" id="IPR012902">
    <property type="entry name" value="N_methyl_site"/>
</dbReference>
<dbReference type="STRING" id="1387353.BSF38_02969"/>
<dbReference type="AlphaFoldDB" id="A0A1U7CR86"/>
<proteinExistence type="predicted"/>
<sequence>MSSSFRASRMRGFTLIELLVVIAIIAVLIALLLPAVQSAREAARRSQCTNNMKQIGLGLHNYQSTFNCFPPGGIAARQMSNPANLIGGDTGSPWGSWSVHAMLLGYMEQTPIYNTLNFAVATQGSDDFGPAALSTGIRARINTFLCPSGPSVPGNWTFYGSPAPGNSYWASLGPSLNWSVSLQNPPNGVFAYGGTRSIADITDGTSNTIAFGEWRIGDYNASKLSIQDVINLQGTFPPGSSWDSPLNIMPFGGVAFQQWLNTVAQAAPKTLGSWGDNRSWIGEQWCTGMGGRTLGTTLLPPNSPYPNADINTWGQGDWDTPGMWNFSSYHPGGANAMMGDGSVRFIKSSTSMMTIWQLGSASGGEVVSADSY</sequence>
<dbReference type="InterPro" id="IPR045584">
    <property type="entry name" value="Pilin-like"/>
</dbReference>
<evidence type="ECO:0000259" key="1">
    <source>
        <dbReference type="Pfam" id="PF07596"/>
    </source>
</evidence>
<dbReference type="PANTHER" id="PTHR30093:SF2">
    <property type="entry name" value="TYPE II SECRETION SYSTEM PROTEIN H"/>
    <property type="match status" value="1"/>
</dbReference>
<dbReference type="OrthoDB" id="254660at2"/>
<name>A0A1U7CR86_9BACT</name>
<dbReference type="NCBIfam" id="TIGR04294">
    <property type="entry name" value="pre_pil_HX9DG"/>
    <property type="match status" value="1"/>
</dbReference>
<evidence type="ECO:0000313" key="2">
    <source>
        <dbReference type="EMBL" id="APW61455.1"/>
    </source>
</evidence>
<dbReference type="Pfam" id="PF07963">
    <property type="entry name" value="N_methyl"/>
    <property type="match status" value="1"/>
</dbReference>
<accession>A0A1U7CR86</accession>
<dbReference type="InterPro" id="IPR011453">
    <property type="entry name" value="DUF1559"/>
</dbReference>
<dbReference type="PANTHER" id="PTHR30093">
    <property type="entry name" value="GENERAL SECRETION PATHWAY PROTEIN G"/>
    <property type="match status" value="1"/>
</dbReference>
<keyword evidence="3" id="KW-1185">Reference proteome</keyword>